<dbReference type="PANTHER" id="PTHR15721">
    <property type="entry name" value="KIAA0586 PROTEIN"/>
    <property type="match status" value="1"/>
</dbReference>
<protein>
    <submittedName>
        <fullName evidence="3">Uncharacterized protein</fullName>
    </submittedName>
</protein>
<evidence type="ECO:0000256" key="1">
    <source>
        <dbReference type="SAM" id="MobiDB-lite"/>
    </source>
</evidence>
<gene>
    <name evidence="3" type="ORF">J4Q44_G00252520</name>
</gene>
<keyword evidence="2" id="KW-0732">Signal</keyword>
<sequence>MVWSLLLCTTALCYPAEPLPPPDPVLSSIQHRETLENRLVDWVEQQLMARMISEMYRSPPADPAQNQSPSHSEPEDSATSDIVEAASGEGLQLFVDASVPVRQYVNEALAETIALMLGQREGQERPVAPAKPQDHPPPHRGLSPLATPQALEQGTPQQSPREPQPPEAHTSTPAAFEEEGFYVPYLINSFSSSLQEVQDLVSCTVSTAGAAKTGLY</sequence>
<feature type="region of interest" description="Disordered" evidence="1">
    <location>
        <begin position="121"/>
        <end position="171"/>
    </location>
</feature>
<feature type="region of interest" description="Disordered" evidence="1">
    <location>
        <begin position="57"/>
        <end position="80"/>
    </location>
</feature>
<evidence type="ECO:0000313" key="4">
    <source>
        <dbReference type="Proteomes" id="UP001356427"/>
    </source>
</evidence>
<name>A0AAN8LNF8_9TELE</name>
<feature type="signal peptide" evidence="2">
    <location>
        <begin position="1"/>
        <end position="18"/>
    </location>
</feature>
<dbReference type="AlphaFoldDB" id="A0AAN8LNF8"/>
<reference evidence="3 4" key="1">
    <citation type="submission" date="2021-04" db="EMBL/GenBank/DDBJ databases">
        <authorList>
            <person name="De Guttry C."/>
            <person name="Zahm M."/>
            <person name="Klopp C."/>
            <person name="Cabau C."/>
            <person name="Louis A."/>
            <person name="Berthelot C."/>
            <person name="Parey E."/>
            <person name="Roest Crollius H."/>
            <person name="Montfort J."/>
            <person name="Robinson-Rechavi M."/>
            <person name="Bucao C."/>
            <person name="Bouchez O."/>
            <person name="Gislard M."/>
            <person name="Lluch J."/>
            <person name="Milhes M."/>
            <person name="Lampietro C."/>
            <person name="Lopez Roques C."/>
            <person name="Donnadieu C."/>
            <person name="Braasch I."/>
            <person name="Desvignes T."/>
            <person name="Postlethwait J."/>
            <person name="Bobe J."/>
            <person name="Wedekind C."/>
            <person name="Guiguen Y."/>
        </authorList>
    </citation>
    <scope>NUCLEOTIDE SEQUENCE [LARGE SCALE GENOMIC DNA]</scope>
    <source>
        <strain evidence="3">Cs_M1</strain>
        <tissue evidence="3">Blood</tissue>
    </source>
</reference>
<dbReference type="PANTHER" id="PTHR15721:SF2">
    <property type="entry name" value="PROTEIN TALPID3"/>
    <property type="match status" value="1"/>
</dbReference>
<dbReference type="EMBL" id="JAGTTL010000023">
    <property type="protein sequence ID" value="KAK6304666.1"/>
    <property type="molecule type" value="Genomic_DNA"/>
</dbReference>
<evidence type="ECO:0000313" key="3">
    <source>
        <dbReference type="EMBL" id="KAK6304666.1"/>
    </source>
</evidence>
<keyword evidence="4" id="KW-1185">Reference proteome</keyword>
<dbReference type="Proteomes" id="UP001356427">
    <property type="component" value="Unassembled WGS sequence"/>
</dbReference>
<comment type="caution">
    <text evidence="3">The sequence shown here is derived from an EMBL/GenBank/DDBJ whole genome shotgun (WGS) entry which is preliminary data.</text>
</comment>
<evidence type="ECO:0000256" key="2">
    <source>
        <dbReference type="SAM" id="SignalP"/>
    </source>
</evidence>
<accession>A0AAN8LNF8</accession>
<dbReference type="GO" id="GO:0007224">
    <property type="term" value="P:smoothened signaling pathway"/>
    <property type="evidence" value="ECO:0007669"/>
    <property type="project" value="InterPro"/>
</dbReference>
<feature type="chain" id="PRO_5042820337" evidence="2">
    <location>
        <begin position="19"/>
        <end position="216"/>
    </location>
</feature>
<dbReference type="GO" id="GO:0036064">
    <property type="term" value="C:ciliary basal body"/>
    <property type="evidence" value="ECO:0007669"/>
    <property type="project" value="TreeGrafter"/>
</dbReference>
<proteinExistence type="predicted"/>
<dbReference type="InterPro" id="IPR029246">
    <property type="entry name" value="TALPID3"/>
</dbReference>
<organism evidence="3 4">
    <name type="scientific">Coregonus suidteri</name>
    <dbReference type="NCBI Taxonomy" id="861788"/>
    <lineage>
        <taxon>Eukaryota</taxon>
        <taxon>Metazoa</taxon>
        <taxon>Chordata</taxon>
        <taxon>Craniata</taxon>
        <taxon>Vertebrata</taxon>
        <taxon>Euteleostomi</taxon>
        <taxon>Actinopterygii</taxon>
        <taxon>Neopterygii</taxon>
        <taxon>Teleostei</taxon>
        <taxon>Protacanthopterygii</taxon>
        <taxon>Salmoniformes</taxon>
        <taxon>Salmonidae</taxon>
        <taxon>Coregoninae</taxon>
        <taxon>Coregonus</taxon>
    </lineage>
</organism>
<dbReference type="GO" id="GO:0005814">
    <property type="term" value="C:centriole"/>
    <property type="evidence" value="ECO:0007669"/>
    <property type="project" value="TreeGrafter"/>
</dbReference>
<dbReference type="Pfam" id="PF15324">
    <property type="entry name" value="TALPID3"/>
    <property type="match status" value="1"/>
</dbReference>